<accession>A0A437A2Q7</accession>
<organism evidence="2 3">
    <name type="scientific">Arthrobotrys flagrans</name>
    <name type="common">Nematode-trapping fungus</name>
    <name type="synonym">Trichothecium flagrans</name>
    <dbReference type="NCBI Taxonomy" id="97331"/>
    <lineage>
        <taxon>Eukaryota</taxon>
        <taxon>Fungi</taxon>
        <taxon>Dikarya</taxon>
        <taxon>Ascomycota</taxon>
        <taxon>Pezizomycotina</taxon>
        <taxon>Orbiliomycetes</taxon>
        <taxon>Orbiliales</taxon>
        <taxon>Orbiliaceae</taxon>
        <taxon>Arthrobotrys</taxon>
    </lineage>
</organism>
<dbReference type="AlphaFoldDB" id="A0A437A2Q7"/>
<gene>
    <name evidence="2" type="ORF">DFL_003746</name>
</gene>
<keyword evidence="3" id="KW-1185">Reference proteome</keyword>
<proteinExistence type="predicted"/>
<dbReference type="EMBL" id="SAEB01000006">
    <property type="protein sequence ID" value="RVD85423.1"/>
    <property type="molecule type" value="Genomic_DNA"/>
</dbReference>
<evidence type="ECO:0000313" key="2">
    <source>
        <dbReference type="EMBL" id="RVD85423.1"/>
    </source>
</evidence>
<dbReference type="OrthoDB" id="5388348at2759"/>
<feature type="compositionally biased region" description="Polar residues" evidence="1">
    <location>
        <begin position="25"/>
        <end position="46"/>
    </location>
</feature>
<dbReference type="Proteomes" id="UP000283090">
    <property type="component" value="Unassembled WGS sequence"/>
</dbReference>
<feature type="region of interest" description="Disordered" evidence="1">
    <location>
        <begin position="1"/>
        <end position="53"/>
    </location>
</feature>
<dbReference type="RefSeq" id="XP_067490967.1">
    <property type="nucleotide sequence ID" value="XM_067632727.1"/>
</dbReference>
<evidence type="ECO:0000313" key="3">
    <source>
        <dbReference type="Proteomes" id="UP000283090"/>
    </source>
</evidence>
<dbReference type="VEuPathDB" id="FungiDB:DFL_003746"/>
<sequence length="124" mass="13970">MEQTPTPLRHDSEDTMPIEDRSGAGAQNHTEQTRPPQPHQASQIPTQFGGPGAFVRGHRRSRIVLGSRKDLANVDFQQIFMPLGTMLPSAGNTAPKEKKERKSVRFGDLEEEVFTEWLLDFEDL</sequence>
<name>A0A437A2Q7_ARTFL</name>
<comment type="caution">
    <text evidence="2">The sequence shown here is derived from an EMBL/GenBank/DDBJ whole genome shotgun (WGS) entry which is preliminary data.</text>
</comment>
<protein>
    <submittedName>
        <fullName evidence="2">Uncharacterized protein</fullName>
    </submittedName>
</protein>
<evidence type="ECO:0000256" key="1">
    <source>
        <dbReference type="SAM" id="MobiDB-lite"/>
    </source>
</evidence>
<feature type="compositionally biased region" description="Basic and acidic residues" evidence="1">
    <location>
        <begin position="8"/>
        <end position="22"/>
    </location>
</feature>
<reference evidence="2 3" key="1">
    <citation type="submission" date="2019-01" db="EMBL/GenBank/DDBJ databases">
        <title>Intercellular communication is required for trap formation in the nematode-trapping fungus Duddingtonia flagrans.</title>
        <authorList>
            <person name="Youssar L."/>
            <person name="Wernet V."/>
            <person name="Hensel N."/>
            <person name="Hildebrandt H.-G."/>
            <person name="Fischer R."/>
        </authorList>
    </citation>
    <scope>NUCLEOTIDE SEQUENCE [LARGE SCALE GENOMIC DNA]</scope>
    <source>
        <strain evidence="2 3">CBS H-5679</strain>
    </source>
</reference>
<dbReference type="GeneID" id="93586057"/>